<proteinExistence type="predicted"/>
<dbReference type="Proteomes" id="UP000611708">
    <property type="component" value="Unassembled WGS sequence"/>
</dbReference>
<evidence type="ECO:0000256" key="2">
    <source>
        <dbReference type="ARBA" id="ARBA00023315"/>
    </source>
</evidence>
<evidence type="ECO:0000259" key="4">
    <source>
        <dbReference type="PROSITE" id="PS51186"/>
    </source>
</evidence>
<organism evidence="5 6">
    <name type="scientific">Microvirga terrestris</name>
    <dbReference type="NCBI Taxonomy" id="2791024"/>
    <lineage>
        <taxon>Bacteria</taxon>
        <taxon>Pseudomonadati</taxon>
        <taxon>Pseudomonadota</taxon>
        <taxon>Alphaproteobacteria</taxon>
        <taxon>Hyphomicrobiales</taxon>
        <taxon>Methylobacteriaceae</taxon>
        <taxon>Microvirga</taxon>
    </lineage>
</organism>
<dbReference type="SUPFAM" id="SSF55729">
    <property type="entry name" value="Acyl-CoA N-acyltransferases (Nat)"/>
    <property type="match status" value="1"/>
</dbReference>
<dbReference type="Gene3D" id="3.40.630.30">
    <property type="match status" value="1"/>
</dbReference>
<name>A0ABS0HQC4_9HYPH</name>
<reference evidence="5 6" key="1">
    <citation type="submission" date="2020-11" db="EMBL/GenBank/DDBJ databases">
        <authorList>
            <person name="Kim M.K."/>
        </authorList>
    </citation>
    <scope>NUCLEOTIDE SEQUENCE [LARGE SCALE GENOMIC DNA]</scope>
    <source>
        <strain evidence="5 6">BT290</strain>
    </source>
</reference>
<accession>A0ABS0HQC4</accession>
<gene>
    <name evidence="5" type="ORF">I2H36_06510</name>
</gene>
<keyword evidence="1" id="KW-0808">Transferase</keyword>
<keyword evidence="6" id="KW-1185">Reference proteome</keyword>
<evidence type="ECO:0000313" key="5">
    <source>
        <dbReference type="EMBL" id="MBF9195682.1"/>
    </source>
</evidence>
<dbReference type="InterPro" id="IPR016181">
    <property type="entry name" value="Acyl_CoA_acyltransferase"/>
</dbReference>
<evidence type="ECO:0000256" key="1">
    <source>
        <dbReference type="ARBA" id="ARBA00022679"/>
    </source>
</evidence>
<dbReference type="CDD" id="cd04301">
    <property type="entry name" value="NAT_SF"/>
    <property type="match status" value="1"/>
</dbReference>
<feature type="region of interest" description="Disordered" evidence="3">
    <location>
        <begin position="117"/>
        <end position="142"/>
    </location>
</feature>
<dbReference type="InterPro" id="IPR050832">
    <property type="entry name" value="Bact_Acetyltransf"/>
</dbReference>
<dbReference type="InterPro" id="IPR000182">
    <property type="entry name" value="GNAT_dom"/>
</dbReference>
<evidence type="ECO:0000313" key="6">
    <source>
        <dbReference type="Proteomes" id="UP000611708"/>
    </source>
</evidence>
<feature type="compositionally biased region" description="Basic and acidic residues" evidence="3">
    <location>
        <begin position="122"/>
        <end position="131"/>
    </location>
</feature>
<comment type="caution">
    <text evidence="5">The sequence shown here is derived from an EMBL/GenBank/DDBJ whole genome shotgun (WGS) entry which is preliminary data.</text>
</comment>
<sequence>MEAVARLHRHVRKTCLPYLPELHTPQQDLAFFEEHVFPSSTIWLAEDEGRLIGFAVLKQDWLDHLYVDPDWHGRGVGTALLTAVREETEELNLWTFQANGQARRFYERHGFRLVEMTEGSGNEERTPDAHYRWTRTQADTRS</sequence>
<evidence type="ECO:0000256" key="3">
    <source>
        <dbReference type="SAM" id="MobiDB-lite"/>
    </source>
</evidence>
<feature type="domain" description="N-acetyltransferase" evidence="4">
    <location>
        <begin position="2"/>
        <end position="138"/>
    </location>
</feature>
<protein>
    <submittedName>
        <fullName evidence="5">GNAT family N-acetyltransferase</fullName>
    </submittedName>
</protein>
<dbReference type="Pfam" id="PF13508">
    <property type="entry name" value="Acetyltransf_7"/>
    <property type="match status" value="1"/>
</dbReference>
<keyword evidence="2" id="KW-0012">Acyltransferase</keyword>
<dbReference type="PROSITE" id="PS51186">
    <property type="entry name" value="GNAT"/>
    <property type="match status" value="1"/>
</dbReference>
<dbReference type="PANTHER" id="PTHR43877">
    <property type="entry name" value="AMINOALKYLPHOSPHONATE N-ACETYLTRANSFERASE-RELATED-RELATED"/>
    <property type="match status" value="1"/>
</dbReference>
<dbReference type="EMBL" id="JADQDN010000002">
    <property type="protein sequence ID" value="MBF9195682.1"/>
    <property type="molecule type" value="Genomic_DNA"/>
</dbReference>